<keyword evidence="1" id="KW-0472">Membrane</keyword>
<evidence type="ECO:0000313" key="2">
    <source>
        <dbReference type="EMBL" id="WNO52788.1"/>
    </source>
</evidence>
<name>A0ABZ0B6A8_9SPHN</name>
<keyword evidence="1" id="KW-0812">Transmembrane</keyword>
<keyword evidence="1" id="KW-1133">Transmembrane helix</keyword>
<dbReference type="RefSeq" id="WP_313913601.1">
    <property type="nucleotide sequence ID" value="NZ_CP135076.1"/>
</dbReference>
<proteinExistence type="predicted"/>
<dbReference type="EMBL" id="CP135076">
    <property type="protein sequence ID" value="WNO52788.1"/>
    <property type="molecule type" value="Genomic_DNA"/>
</dbReference>
<evidence type="ECO:0000313" key="3">
    <source>
        <dbReference type="Proteomes" id="UP001302249"/>
    </source>
</evidence>
<feature type="transmembrane region" description="Helical" evidence="1">
    <location>
        <begin position="6"/>
        <end position="26"/>
    </location>
</feature>
<sequence>MTGIARAAPAIAMIAVFALVLGGVTLLRRGGPDRSKGVLMLVCAGVVFANVLIWTL</sequence>
<accession>A0ABZ0B6A8</accession>
<feature type="transmembrane region" description="Helical" evidence="1">
    <location>
        <begin position="38"/>
        <end position="55"/>
    </location>
</feature>
<evidence type="ECO:0000256" key="1">
    <source>
        <dbReference type="SAM" id="Phobius"/>
    </source>
</evidence>
<reference evidence="2 3" key="1">
    <citation type="submission" date="2023-09" db="EMBL/GenBank/DDBJ databases">
        <authorList>
            <person name="Rey-Velasco X."/>
        </authorList>
    </citation>
    <scope>NUCLEOTIDE SEQUENCE [LARGE SCALE GENOMIC DNA]</scope>
    <source>
        <strain evidence="2 3">W311</strain>
    </source>
</reference>
<protein>
    <submittedName>
        <fullName evidence="2">Uncharacterized protein</fullName>
    </submittedName>
</protein>
<dbReference type="Proteomes" id="UP001302249">
    <property type="component" value="Chromosome"/>
</dbReference>
<gene>
    <name evidence="2" type="ORF">RPR59_09985</name>
</gene>
<organism evidence="2 3">
    <name type="scientific">Stakelama saccharophila</name>
    <dbReference type="NCBI Taxonomy" id="3075605"/>
    <lineage>
        <taxon>Bacteria</taxon>
        <taxon>Pseudomonadati</taxon>
        <taxon>Pseudomonadota</taxon>
        <taxon>Alphaproteobacteria</taxon>
        <taxon>Sphingomonadales</taxon>
        <taxon>Sphingomonadaceae</taxon>
        <taxon>Stakelama</taxon>
    </lineage>
</organism>
<keyword evidence="3" id="KW-1185">Reference proteome</keyword>